<dbReference type="AlphaFoldDB" id="A0A6B9V6B2"/>
<evidence type="ECO:0000313" key="1">
    <source>
        <dbReference type="EMBL" id="QHN76221.1"/>
    </source>
</evidence>
<sequence length="86" mass="9348">MQAQLPFVLFSPALHRTFWTKTCPSCRVITAFSPCAAATTDHASEAIIRPLLPCMAPRVPNEDAAGSLPHSTVATKGSHHIRYLSF</sequence>
<organism evidence="1 2">
    <name type="scientific">Arachis hypogaea</name>
    <name type="common">Peanut</name>
    <dbReference type="NCBI Taxonomy" id="3818"/>
    <lineage>
        <taxon>Eukaryota</taxon>
        <taxon>Viridiplantae</taxon>
        <taxon>Streptophyta</taxon>
        <taxon>Embryophyta</taxon>
        <taxon>Tracheophyta</taxon>
        <taxon>Spermatophyta</taxon>
        <taxon>Magnoliopsida</taxon>
        <taxon>eudicotyledons</taxon>
        <taxon>Gunneridae</taxon>
        <taxon>Pentapetalae</taxon>
        <taxon>rosids</taxon>
        <taxon>fabids</taxon>
        <taxon>Fabales</taxon>
        <taxon>Fabaceae</taxon>
        <taxon>Papilionoideae</taxon>
        <taxon>50 kb inversion clade</taxon>
        <taxon>dalbergioids sensu lato</taxon>
        <taxon>Dalbergieae</taxon>
        <taxon>Pterocarpus clade</taxon>
        <taxon>Arachis</taxon>
    </lineage>
</organism>
<protein>
    <submittedName>
        <fullName evidence="1">Uncharacterized protein</fullName>
    </submittedName>
</protein>
<proteinExistence type="predicted"/>
<dbReference type="EMBL" id="CP031001">
    <property type="protein sequence ID" value="QHN76221.1"/>
    <property type="molecule type" value="Genomic_DNA"/>
</dbReference>
<reference evidence="1 2" key="1">
    <citation type="submission" date="2020-01" db="EMBL/GenBank/DDBJ databases">
        <title>Genome sequence of Arachis hypogaea, cultivar Shitouqi.</title>
        <authorList>
            <person name="Zhuang W."/>
            <person name="Chen H."/>
            <person name="Varshney R."/>
            <person name="Wang D."/>
            <person name="Ming R."/>
        </authorList>
    </citation>
    <scope>NUCLEOTIDE SEQUENCE [LARGE SCALE GENOMIC DNA]</scope>
    <source>
        <tissue evidence="1">Young leaf</tissue>
    </source>
</reference>
<accession>A0A6B9V6B2</accession>
<gene>
    <name evidence="1" type="ORF">DS421_19g641990</name>
</gene>
<evidence type="ECO:0000313" key="2">
    <source>
        <dbReference type="Proteomes" id="UP000464620"/>
    </source>
</evidence>
<name>A0A6B9V6B2_ARAHY</name>
<dbReference type="Proteomes" id="UP000464620">
    <property type="component" value="Chromosome B09"/>
</dbReference>